<dbReference type="Proteomes" id="UP000614460">
    <property type="component" value="Unassembled WGS sequence"/>
</dbReference>
<reference evidence="3" key="2">
    <citation type="submission" date="2020-09" db="EMBL/GenBank/DDBJ databases">
        <authorList>
            <person name="Sun Q."/>
            <person name="Zhou Y."/>
        </authorList>
    </citation>
    <scope>NUCLEOTIDE SEQUENCE</scope>
    <source>
        <strain evidence="3">CGMCC 1.15966</strain>
    </source>
</reference>
<dbReference type="RefSeq" id="WP_182498129.1">
    <property type="nucleotide sequence ID" value="NZ_BMKM01000001.1"/>
</dbReference>
<dbReference type="AlphaFoldDB" id="A0A8H9FWG9"/>
<name>A0A8H9FWG9_9SPHI</name>
<reference evidence="3" key="1">
    <citation type="journal article" date="2014" name="Int. J. Syst. Evol. Microbiol.">
        <title>Complete genome sequence of Corynebacterium casei LMG S-19264T (=DSM 44701T), isolated from a smear-ripened cheese.</title>
        <authorList>
            <consortium name="US DOE Joint Genome Institute (JGI-PGF)"/>
            <person name="Walter F."/>
            <person name="Albersmeier A."/>
            <person name="Kalinowski J."/>
            <person name="Ruckert C."/>
        </authorList>
    </citation>
    <scope>NUCLEOTIDE SEQUENCE</scope>
    <source>
        <strain evidence="3">CGMCC 1.15966</strain>
    </source>
</reference>
<accession>A0A8H9FWG9</accession>
<evidence type="ECO:0000313" key="4">
    <source>
        <dbReference type="Proteomes" id="UP000614460"/>
    </source>
</evidence>
<feature type="region of interest" description="Disordered" evidence="1">
    <location>
        <begin position="42"/>
        <end position="71"/>
    </location>
</feature>
<feature type="compositionally biased region" description="Basic and acidic residues" evidence="1">
    <location>
        <begin position="100"/>
        <end position="114"/>
    </location>
</feature>
<keyword evidence="4" id="KW-1185">Reference proteome</keyword>
<dbReference type="EMBL" id="BMKM01000001">
    <property type="protein sequence ID" value="GGE06605.1"/>
    <property type="molecule type" value="Genomic_DNA"/>
</dbReference>
<comment type="caution">
    <text evidence="3">The sequence shown here is derived from an EMBL/GenBank/DDBJ whole genome shotgun (WGS) entry which is preliminary data.</text>
</comment>
<gene>
    <name evidence="3" type="ORF">GCM10011516_00460</name>
</gene>
<protein>
    <submittedName>
        <fullName evidence="3">Uncharacterized protein</fullName>
    </submittedName>
</protein>
<proteinExistence type="predicted"/>
<organism evidence="3 4">
    <name type="scientific">Sphingobacterium cellulitidis</name>
    <dbReference type="NCBI Taxonomy" id="1768011"/>
    <lineage>
        <taxon>Bacteria</taxon>
        <taxon>Pseudomonadati</taxon>
        <taxon>Bacteroidota</taxon>
        <taxon>Sphingobacteriia</taxon>
        <taxon>Sphingobacteriales</taxon>
        <taxon>Sphingobacteriaceae</taxon>
        <taxon>Sphingobacterium</taxon>
    </lineage>
</organism>
<feature type="compositionally biased region" description="Low complexity" evidence="1">
    <location>
        <begin position="57"/>
        <end position="69"/>
    </location>
</feature>
<keyword evidence="2" id="KW-0812">Transmembrane</keyword>
<feature type="region of interest" description="Disordered" evidence="1">
    <location>
        <begin position="100"/>
        <end position="121"/>
    </location>
</feature>
<evidence type="ECO:0000256" key="1">
    <source>
        <dbReference type="SAM" id="MobiDB-lite"/>
    </source>
</evidence>
<keyword evidence="2" id="KW-0472">Membrane</keyword>
<evidence type="ECO:0000256" key="2">
    <source>
        <dbReference type="SAM" id="Phobius"/>
    </source>
</evidence>
<evidence type="ECO:0000313" key="3">
    <source>
        <dbReference type="EMBL" id="GGE06605.1"/>
    </source>
</evidence>
<feature type="transmembrane region" description="Helical" evidence="2">
    <location>
        <begin position="6"/>
        <end position="25"/>
    </location>
</feature>
<sequence length="149" mass="17473">MDMDNPILIILIVIGSVIYKIYQGYQEEQEKAKKRMEQLKKQLQTENPFKTPPAAVPQPAKAKPVQKPTLVSHQKPVEIYSDVPTYDEVEMVRQRKLEQQRRAAEKRLKEERQKAQSKPMEVESLDVVHHFNLRQAIIQQAVLERPYKD</sequence>
<keyword evidence="2" id="KW-1133">Transmembrane helix</keyword>